<evidence type="ECO:0000313" key="6">
    <source>
        <dbReference type="Proteomes" id="UP000324133"/>
    </source>
</evidence>
<dbReference type="CDD" id="cd11567">
    <property type="entry name" value="YciH_like"/>
    <property type="match status" value="1"/>
</dbReference>
<sequence>MSKNKKNREGVVFSTNPDFEYEYQQDQEIQTLPPQQQNLRVQLDKKSRGGKQVTLITGFVGQDSDLQTLGKTLKTKCGVGGAAKDGEITIQGDFRDKVLQLLLDLGYKAKKSGG</sequence>
<evidence type="ECO:0000313" key="5">
    <source>
        <dbReference type="EMBL" id="KAA3437756.1"/>
    </source>
</evidence>
<protein>
    <submittedName>
        <fullName evidence="5">Translation initiation factor</fullName>
    </submittedName>
</protein>
<dbReference type="SUPFAM" id="SSF55159">
    <property type="entry name" value="eIF1-like"/>
    <property type="match status" value="1"/>
</dbReference>
<dbReference type="RefSeq" id="WP_149090820.1">
    <property type="nucleotide sequence ID" value="NZ_VKKY01000002.1"/>
</dbReference>
<dbReference type="Gene3D" id="3.30.780.10">
    <property type="entry name" value="SUI1-like domain"/>
    <property type="match status" value="1"/>
</dbReference>
<dbReference type="InterPro" id="IPR005872">
    <property type="entry name" value="SUI1_arc_bac"/>
</dbReference>
<dbReference type="GO" id="GO:0003729">
    <property type="term" value="F:mRNA binding"/>
    <property type="evidence" value="ECO:0007669"/>
    <property type="project" value="TreeGrafter"/>
</dbReference>
<dbReference type="AlphaFoldDB" id="A0A5B6TC70"/>
<comment type="similarity">
    <text evidence="1">Belongs to the SUI1 family.</text>
</comment>
<evidence type="ECO:0000256" key="2">
    <source>
        <dbReference type="ARBA" id="ARBA00022845"/>
    </source>
</evidence>
<reference evidence="5 6" key="1">
    <citation type="submission" date="2019-07" db="EMBL/GenBank/DDBJ databases">
        <title>Rufibacter sp. nov., isolated from lake sediment.</title>
        <authorList>
            <person name="Qu J.-H."/>
        </authorList>
    </citation>
    <scope>NUCLEOTIDE SEQUENCE [LARGE SCALE GENOMIC DNA]</scope>
    <source>
        <strain evidence="5 6">NBS58-1</strain>
    </source>
</reference>
<keyword evidence="5" id="KW-0396">Initiation factor</keyword>
<dbReference type="PIRSF" id="PIRSF037511">
    <property type="entry name" value="Transl_init_SUI1_pro"/>
    <property type="match status" value="1"/>
</dbReference>
<dbReference type="GO" id="GO:0002188">
    <property type="term" value="P:translation reinitiation"/>
    <property type="evidence" value="ECO:0007669"/>
    <property type="project" value="TreeGrafter"/>
</dbReference>
<evidence type="ECO:0000256" key="3">
    <source>
        <dbReference type="ARBA" id="ARBA00022917"/>
    </source>
</evidence>
<dbReference type="OrthoDB" id="9792915at2"/>
<evidence type="ECO:0000259" key="4">
    <source>
        <dbReference type="PROSITE" id="PS50296"/>
    </source>
</evidence>
<feature type="domain" description="SUI1" evidence="4">
    <location>
        <begin position="46"/>
        <end position="106"/>
    </location>
</feature>
<accession>A0A5B6TC70</accession>
<dbReference type="InterPro" id="IPR036877">
    <property type="entry name" value="SUI1_dom_sf"/>
</dbReference>
<gene>
    <name evidence="5" type="ORF">FOA19_10675</name>
</gene>
<keyword evidence="2" id="KW-0810">Translation regulation</keyword>
<keyword evidence="6" id="KW-1185">Reference proteome</keyword>
<dbReference type="EMBL" id="VKKY01000002">
    <property type="protein sequence ID" value="KAA3437756.1"/>
    <property type="molecule type" value="Genomic_DNA"/>
</dbReference>
<dbReference type="GO" id="GO:0001731">
    <property type="term" value="P:formation of translation preinitiation complex"/>
    <property type="evidence" value="ECO:0007669"/>
    <property type="project" value="TreeGrafter"/>
</dbReference>
<dbReference type="PANTHER" id="PTHR12789">
    <property type="entry name" value="DENSITY-REGULATED PROTEIN HOMOLOG"/>
    <property type="match status" value="1"/>
</dbReference>
<dbReference type="PANTHER" id="PTHR12789:SF0">
    <property type="entry name" value="DENSITY-REGULATED PROTEIN"/>
    <property type="match status" value="1"/>
</dbReference>
<dbReference type="InterPro" id="IPR001950">
    <property type="entry name" value="SUI1"/>
</dbReference>
<name>A0A5B6TC70_9BACT</name>
<proteinExistence type="inferred from homology"/>
<comment type="caution">
    <text evidence="5">The sequence shown here is derived from an EMBL/GenBank/DDBJ whole genome shotgun (WGS) entry which is preliminary data.</text>
</comment>
<keyword evidence="3" id="KW-0648">Protein biosynthesis</keyword>
<dbReference type="GO" id="GO:0003743">
    <property type="term" value="F:translation initiation factor activity"/>
    <property type="evidence" value="ECO:0007669"/>
    <property type="project" value="UniProtKB-KW"/>
</dbReference>
<dbReference type="Pfam" id="PF01253">
    <property type="entry name" value="SUI1"/>
    <property type="match status" value="1"/>
</dbReference>
<dbReference type="GO" id="GO:0006417">
    <property type="term" value="P:regulation of translation"/>
    <property type="evidence" value="ECO:0007669"/>
    <property type="project" value="UniProtKB-KW"/>
</dbReference>
<dbReference type="InterPro" id="IPR050318">
    <property type="entry name" value="DENR/SUI1_TIF"/>
</dbReference>
<evidence type="ECO:0000256" key="1">
    <source>
        <dbReference type="ARBA" id="ARBA00005422"/>
    </source>
</evidence>
<organism evidence="5 6">
    <name type="scientific">Rufibacter hautae</name>
    <dbReference type="NCBI Taxonomy" id="2595005"/>
    <lineage>
        <taxon>Bacteria</taxon>
        <taxon>Pseudomonadati</taxon>
        <taxon>Bacteroidota</taxon>
        <taxon>Cytophagia</taxon>
        <taxon>Cytophagales</taxon>
        <taxon>Hymenobacteraceae</taxon>
        <taxon>Rufibacter</taxon>
    </lineage>
</organism>
<dbReference type="Proteomes" id="UP000324133">
    <property type="component" value="Unassembled WGS sequence"/>
</dbReference>
<dbReference type="PROSITE" id="PS50296">
    <property type="entry name" value="SUI1"/>
    <property type="match status" value="1"/>
</dbReference>